<reference evidence="1 2" key="1">
    <citation type="submission" date="2011-08" db="EMBL/GenBank/DDBJ databases">
        <authorList>
            <person name="Weinstock G."/>
            <person name="Sodergren E."/>
            <person name="Clifton S."/>
            <person name="Fulton L."/>
            <person name="Fulton B."/>
            <person name="Courtney L."/>
            <person name="Fronick C."/>
            <person name="Harrison M."/>
            <person name="Strong C."/>
            <person name="Farmer C."/>
            <person name="Delahaunty K."/>
            <person name="Markovic C."/>
            <person name="Hall O."/>
            <person name="Minx P."/>
            <person name="Tomlinson C."/>
            <person name="Mitreva M."/>
            <person name="Hou S."/>
            <person name="Chen J."/>
            <person name="Wollam A."/>
            <person name="Pepin K.H."/>
            <person name="Johnson M."/>
            <person name="Bhonagiri V."/>
            <person name="Zhang X."/>
            <person name="Suruliraj S."/>
            <person name="Warren W."/>
            <person name="Chinwalla A."/>
            <person name="Mardis E.R."/>
            <person name="Wilson R.K."/>
        </authorList>
    </citation>
    <scope>NUCLEOTIDE SEQUENCE [LARGE SCALE GENOMIC DNA]</scope>
    <source>
        <strain evidence="1 2">F0357</strain>
    </source>
</reference>
<organism evidence="1 2">
    <name type="scientific">Anaeroglobus geminatus F0357</name>
    <dbReference type="NCBI Taxonomy" id="861450"/>
    <lineage>
        <taxon>Bacteria</taxon>
        <taxon>Bacillati</taxon>
        <taxon>Bacillota</taxon>
        <taxon>Negativicutes</taxon>
        <taxon>Veillonellales</taxon>
        <taxon>Veillonellaceae</taxon>
        <taxon>Anaeroglobus</taxon>
    </lineage>
</organism>
<dbReference type="PATRIC" id="fig|861450.3.peg.158"/>
<dbReference type="Gene3D" id="3.20.20.100">
    <property type="entry name" value="NADP-dependent oxidoreductase domain"/>
    <property type="match status" value="1"/>
</dbReference>
<proteinExistence type="predicted"/>
<evidence type="ECO:0008006" key="3">
    <source>
        <dbReference type="Google" id="ProtNLM"/>
    </source>
</evidence>
<dbReference type="EMBL" id="AGCJ01000007">
    <property type="protein sequence ID" value="EHM43515.1"/>
    <property type="molecule type" value="Genomic_DNA"/>
</dbReference>
<name>G9YEV4_9FIRM</name>
<dbReference type="RefSeq" id="WP_006789147.1">
    <property type="nucleotide sequence ID" value="NZ_JH417566.1"/>
</dbReference>
<keyword evidence="2" id="KW-1185">Reference proteome</keyword>
<dbReference type="HOGENOM" id="CLU_2803043_0_0_9"/>
<dbReference type="PROSITE" id="PS00063">
    <property type="entry name" value="ALDOKETO_REDUCTASE_3"/>
    <property type="match status" value="1"/>
</dbReference>
<comment type="caution">
    <text evidence="1">The sequence shown here is derived from an EMBL/GenBank/DDBJ whole genome shotgun (WGS) entry which is preliminary data.</text>
</comment>
<dbReference type="STRING" id="861450.HMPREF0080_00164"/>
<dbReference type="GO" id="GO:0016491">
    <property type="term" value="F:oxidoreductase activity"/>
    <property type="evidence" value="ECO:0007669"/>
    <property type="project" value="InterPro"/>
</dbReference>
<evidence type="ECO:0000313" key="1">
    <source>
        <dbReference type="EMBL" id="EHM43515.1"/>
    </source>
</evidence>
<dbReference type="AlphaFoldDB" id="G9YEV4"/>
<dbReference type="InterPro" id="IPR036812">
    <property type="entry name" value="NAD(P)_OxRdtase_dom_sf"/>
</dbReference>
<dbReference type="SUPFAM" id="SSF51430">
    <property type="entry name" value="NAD(P)-linked oxidoreductase"/>
    <property type="match status" value="1"/>
</dbReference>
<accession>G9YEV4</accession>
<dbReference type="InterPro" id="IPR018170">
    <property type="entry name" value="Aldo/ket_reductase_CS"/>
</dbReference>
<dbReference type="Proteomes" id="UP000005481">
    <property type="component" value="Unassembled WGS sequence"/>
</dbReference>
<evidence type="ECO:0000313" key="2">
    <source>
        <dbReference type="Proteomes" id="UP000005481"/>
    </source>
</evidence>
<protein>
    <recommendedName>
        <fullName evidence="3">NADP-dependent oxidoreductase domain-containing protein</fullName>
    </recommendedName>
</protein>
<sequence>MRFLTQKNISVLPKSAHVERIKANIDIFDFTLTKEEIAGLEAMDRQKVLVGNSQDGAYTEKLIKRTL</sequence>
<gene>
    <name evidence="1" type="ORF">HMPREF0080_00164</name>
</gene>